<organism evidence="1">
    <name type="scientific">Arcobacter sp. AZ-2023</name>
    <dbReference type="NCBI Taxonomy" id="3074453"/>
    <lineage>
        <taxon>Bacteria</taxon>
        <taxon>Pseudomonadati</taxon>
        <taxon>Campylobacterota</taxon>
        <taxon>Epsilonproteobacteria</taxon>
        <taxon>Campylobacterales</taxon>
        <taxon>Arcobacteraceae</taxon>
        <taxon>Arcobacter</taxon>
    </lineage>
</organism>
<dbReference type="EMBL" id="CP134854">
    <property type="protein sequence ID" value="WNL30500.1"/>
    <property type="molecule type" value="Genomic_DNA"/>
</dbReference>
<protein>
    <submittedName>
        <fullName evidence="1">Uncharacterized protein</fullName>
    </submittedName>
</protein>
<name>A0AA96DLX6_9BACT</name>
<gene>
    <name evidence="1" type="ORF">RMQ68_03690</name>
</gene>
<dbReference type="AlphaFoldDB" id="A0AA96DLX6"/>
<sequence>MENLQNKKNEIILQIGEDGLKRLKFSKILKLIVNEIKELMQYWIIKQIHQMVNEVFNINISQQLFYSFCYKNIKKDENFKLEKNHKIDIGVSQNRNTKKEEEKSIFDSDELNAIAMYGSSKL</sequence>
<proteinExistence type="predicted"/>
<accession>A0AA96DLX6</accession>
<evidence type="ECO:0000313" key="1">
    <source>
        <dbReference type="EMBL" id="WNL30500.1"/>
    </source>
</evidence>
<reference evidence="1" key="1">
    <citation type="submission" date="2023-09" db="EMBL/GenBank/DDBJ databases">
        <title>Arcobacter tbilisiensis sp. nov. isolated from chicken meat in Tbilisi, Georgia.</title>
        <authorList>
            <person name="Matthias R."/>
            <person name="Zautner A.E."/>
        </authorList>
    </citation>
    <scope>NUCLEOTIDE SEQUENCE</scope>
    <source>
        <strain evidence="1">LEO 52</strain>
    </source>
</reference>